<feature type="binding site" evidence="5">
    <location>
        <position position="321"/>
    </location>
    <ligand>
        <name>NAD(+)</name>
        <dbReference type="ChEBI" id="CHEBI:57540"/>
    </ligand>
</feature>
<dbReference type="Gene3D" id="3.40.50.720">
    <property type="entry name" value="NAD(P)-binding Rossmann-like Domain"/>
    <property type="match status" value="1"/>
</dbReference>
<evidence type="ECO:0000256" key="3">
    <source>
        <dbReference type="PIRSR" id="PIRSR000149-1"/>
    </source>
</evidence>
<proteinExistence type="inferred from homology"/>
<feature type="binding site" evidence="5">
    <location>
        <position position="34"/>
    </location>
    <ligand>
        <name>NAD(+)</name>
        <dbReference type="ChEBI" id="CHEBI:57540"/>
    </ligand>
</feature>
<gene>
    <name evidence="10" type="ORF">A2663_01805</name>
</gene>
<feature type="binding site" evidence="4">
    <location>
        <position position="186"/>
    </location>
    <ligand>
        <name>D-glyceraldehyde 3-phosphate</name>
        <dbReference type="ChEBI" id="CHEBI:59776"/>
    </ligand>
</feature>
<dbReference type="GO" id="GO:0050661">
    <property type="term" value="F:NADP binding"/>
    <property type="evidence" value="ECO:0007669"/>
    <property type="project" value="InterPro"/>
</dbReference>
<dbReference type="PRINTS" id="PR00078">
    <property type="entry name" value="G3PDHDRGNASE"/>
</dbReference>
<organism evidence="10 11">
    <name type="scientific">Candidatus Buchananbacteria bacterium RIFCSPHIGHO2_01_FULL_46_12</name>
    <dbReference type="NCBI Taxonomy" id="1797536"/>
    <lineage>
        <taxon>Bacteria</taxon>
        <taxon>Candidatus Buchananiibacteriota</taxon>
    </lineage>
</organism>
<dbReference type="Proteomes" id="UP000178432">
    <property type="component" value="Unassembled WGS sequence"/>
</dbReference>
<dbReference type="InterPro" id="IPR006424">
    <property type="entry name" value="Glyceraldehyde-3-P_DH_1"/>
</dbReference>
<evidence type="ECO:0000256" key="4">
    <source>
        <dbReference type="PIRSR" id="PIRSR000149-2"/>
    </source>
</evidence>
<evidence type="ECO:0000256" key="7">
    <source>
        <dbReference type="RuleBase" id="RU000397"/>
    </source>
</evidence>
<feature type="binding site" evidence="4">
    <location>
        <begin position="214"/>
        <end position="215"/>
    </location>
    <ligand>
        <name>D-glyceraldehyde 3-phosphate</name>
        <dbReference type="ChEBI" id="CHEBI:59776"/>
    </ligand>
</feature>
<evidence type="ECO:0000256" key="8">
    <source>
        <dbReference type="RuleBase" id="RU361160"/>
    </source>
</evidence>
<dbReference type="Pfam" id="PF00044">
    <property type="entry name" value="Gp_dh_N"/>
    <property type="match status" value="1"/>
</dbReference>
<dbReference type="GO" id="GO:0006006">
    <property type="term" value="P:glucose metabolic process"/>
    <property type="evidence" value="ECO:0007669"/>
    <property type="project" value="InterPro"/>
</dbReference>
<dbReference type="AlphaFoldDB" id="A0A1G1Y9M7"/>
<dbReference type="CDD" id="cd05214">
    <property type="entry name" value="GAPDH_I_N"/>
    <property type="match status" value="1"/>
</dbReference>
<dbReference type="GO" id="GO:0016620">
    <property type="term" value="F:oxidoreductase activity, acting on the aldehyde or oxo group of donors, NAD or NADP as acceptor"/>
    <property type="evidence" value="ECO:0007669"/>
    <property type="project" value="InterPro"/>
</dbReference>
<dbReference type="NCBIfam" id="TIGR01534">
    <property type="entry name" value="GAPDH-I"/>
    <property type="match status" value="1"/>
</dbReference>
<evidence type="ECO:0000313" key="10">
    <source>
        <dbReference type="EMBL" id="OGY48924.1"/>
    </source>
</evidence>
<dbReference type="InterPro" id="IPR020829">
    <property type="entry name" value="GlycerAld_3-P_DH_cat"/>
</dbReference>
<comment type="similarity">
    <text evidence="1 7">Belongs to the glyceraldehyde-3-phosphate dehydrogenase family.</text>
</comment>
<dbReference type="PANTHER" id="PTHR43148">
    <property type="entry name" value="GLYCERALDEHYDE-3-PHOSPHATE DEHYDROGENASE 2"/>
    <property type="match status" value="1"/>
</dbReference>
<dbReference type="CDD" id="cd18126">
    <property type="entry name" value="GAPDH_I_C"/>
    <property type="match status" value="1"/>
</dbReference>
<name>A0A1G1Y9M7_9BACT</name>
<keyword evidence="5" id="KW-0520">NAD</keyword>
<feature type="binding site" evidence="4">
    <location>
        <position position="237"/>
    </location>
    <ligand>
        <name>D-glyceraldehyde 3-phosphate</name>
        <dbReference type="ChEBI" id="CHEBI:59776"/>
    </ligand>
</feature>
<dbReference type="Gene3D" id="3.30.360.10">
    <property type="entry name" value="Dihydrodipicolinate Reductase, domain 2"/>
    <property type="match status" value="1"/>
</dbReference>
<dbReference type="PROSITE" id="PS00071">
    <property type="entry name" value="GAPDH"/>
    <property type="match status" value="1"/>
</dbReference>
<dbReference type="Pfam" id="PF02800">
    <property type="entry name" value="Gp_dh_C"/>
    <property type="match status" value="1"/>
</dbReference>
<feature type="binding site" evidence="5">
    <location>
        <position position="120"/>
    </location>
    <ligand>
        <name>NAD(+)</name>
        <dbReference type="ChEBI" id="CHEBI:57540"/>
    </ligand>
</feature>
<protein>
    <recommendedName>
        <fullName evidence="8">Glyceraldehyde-3-phosphate dehydrogenase</fullName>
        <ecNumber evidence="8">1.2.1.-</ecNumber>
    </recommendedName>
</protein>
<dbReference type="PIRSF" id="PIRSF000149">
    <property type="entry name" value="GAP_DH"/>
    <property type="match status" value="1"/>
</dbReference>
<evidence type="ECO:0000259" key="9">
    <source>
        <dbReference type="SMART" id="SM00846"/>
    </source>
</evidence>
<dbReference type="SUPFAM" id="SSF51735">
    <property type="entry name" value="NAD(P)-binding Rossmann-fold domains"/>
    <property type="match status" value="1"/>
</dbReference>
<feature type="active site" description="Nucleophile" evidence="3">
    <location>
        <position position="156"/>
    </location>
</feature>
<evidence type="ECO:0000313" key="11">
    <source>
        <dbReference type="Proteomes" id="UP000178432"/>
    </source>
</evidence>
<dbReference type="SMART" id="SM00846">
    <property type="entry name" value="Gp_dh_N"/>
    <property type="match status" value="1"/>
</dbReference>
<evidence type="ECO:0000256" key="1">
    <source>
        <dbReference type="ARBA" id="ARBA00007406"/>
    </source>
</evidence>
<dbReference type="SUPFAM" id="SSF55347">
    <property type="entry name" value="Glyceraldehyde-3-phosphate dehydrogenase-like, C-terminal domain"/>
    <property type="match status" value="1"/>
</dbReference>
<feature type="binding site" evidence="4">
    <location>
        <begin position="155"/>
        <end position="157"/>
    </location>
    <ligand>
        <name>D-glyceraldehyde 3-phosphate</name>
        <dbReference type="ChEBI" id="CHEBI:59776"/>
    </ligand>
</feature>
<reference evidence="10 11" key="1">
    <citation type="journal article" date="2016" name="Nat. Commun.">
        <title>Thousands of microbial genomes shed light on interconnected biogeochemical processes in an aquifer system.</title>
        <authorList>
            <person name="Anantharaman K."/>
            <person name="Brown C.T."/>
            <person name="Hug L.A."/>
            <person name="Sharon I."/>
            <person name="Castelle C.J."/>
            <person name="Probst A.J."/>
            <person name="Thomas B.C."/>
            <person name="Singh A."/>
            <person name="Wilkins M.J."/>
            <person name="Karaoz U."/>
            <person name="Brodie E.L."/>
            <person name="Williams K.H."/>
            <person name="Hubbard S.S."/>
            <person name="Banfield J.F."/>
        </authorList>
    </citation>
    <scope>NUCLEOTIDE SEQUENCE [LARGE SCALE GENOMIC DNA]</scope>
</reference>
<dbReference type="InterPro" id="IPR020828">
    <property type="entry name" value="GlycerAld_3-P_DH_NAD(P)-bd"/>
</dbReference>
<keyword evidence="2 8" id="KW-0560">Oxidoreductase</keyword>
<dbReference type="FunFam" id="3.40.50.720:FF:000001">
    <property type="entry name" value="Glyceraldehyde-3-phosphate dehydrogenase"/>
    <property type="match status" value="1"/>
</dbReference>
<dbReference type="EC" id="1.2.1.-" evidence="8"/>
<dbReference type="InterPro" id="IPR020830">
    <property type="entry name" value="GlycerAld_3-P_DH_AS"/>
</dbReference>
<feature type="domain" description="Glyceraldehyde 3-phosphate dehydrogenase NAD(P) binding" evidence="9">
    <location>
        <begin position="3"/>
        <end position="156"/>
    </location>
</feature>
<accession>A0A1G1Y9M7</accession>
<dbReference type="GO" id="GO:0051287">
    <property type="term" value="F:NAD binding"/>
    <property type="evidence" value="ECO:0007669"/>
    <property type="project" value="InterPro"/>
</dbReference>
<evidence type="ECO:0000256" key="2">
    <source>
        <dbReference type="ARBA" id="ARBA00023002"/>
    </source>
</evidence>
<keyword evidence="5" id="KW-0547">Nucleotide-binding</keyword>
<dbReference type="InterPro" id="IPR036291">
    <property type="entry name" value="NAD(P)-bd_dom_sf"/>
</dbReference>
<feature type="binding site" evidence="5">
    <location>
        <begin position="12"/>
        <end position="13"/>
    </location>
    <ligand>
        <name>NAD(+)</name>
        <dbReference type="ChEBI" id="CHEBI:57540"/>
    </ligand>
</feature>
<dbReference type="FunFam" id="3.30.360.10:FF:000002">
    <property type="entry name" value="Glyceraldehyde-3-phosphate dehydrogenase"/>
    <property type="match status" value="1"/>
</dbReference>
<dbReference type="EMBL" id="MHIF01000007">
    <property type="protein sequence ID" value="OGY48924.1"/>
    <property type="molecule type" value="Genomic_DNA"/>
</dbReference>
<evidence type="ECO:0000256" key="5">
    <source>
        <dbReference type="PIRSR" id="PIRSR000149-3"/>
    </source>
</evidence>
<dbReference type="InterPro" id="IPR020831">
    <property type="entry name" value="GlycerAld/Erythrose_P_DH"/>
</dbReference>
<evidence type="ECO:0000256" key="6">
    <source>
        <dbReference type="PIRSR" id="PIRSR000149-4"/>
    </source>
</evidence>
<feature type="site" description="Activates thiol group during catalysis" evidence="6">
    <location>
        <position position="183"/>
    </location>
</feature>
<sequence length="342" mass="37244">MPIKIAINGFGRIGRAAFKAALNNKNLEVVGINDLMDNQTLAHLLKYDTVYREYPKTVLSAEEGIKVDGKLYPIFQEKEPAKLPWGKLKADVVLECTGRFTNKKEAAGHLQAGAKRVILSAPARDGSTQTLVFGTKYSADCLKRNKCETVISMASCTTNCISPVMQVLASKFGIEKALMTTIHSYTADQNLVDGPHRDLRRARAAGQNIILTTTGAAMATTQVIPGLKNLFDGISLRVPTICVSLSDITAVLKRKQVTVEQINGAFKTAAKDPLFKGILGVSNKPLVSSDYIGNPYSAVIDLDYTRVIGGNLIKVLAWYDNEWAYSLRLVALAEAVGKLIKR</sequence>
<comment type="caution">
    <text evidence="10">The sequence shown here is derived from an EMBL/GenBank/DDBJ whole genome shotgun (WGS) entry which is preliminary data.</text>
</comment>